<reference evidence="3 4" key="1">
    <citation type="journal article" date="2013" name="Genome Announc.">
        <title>Draft Genome Sequence of Streptomyces gancidicus Strain BKS 13-15.</title>
        <authorList>
            <person name="Kumar S."/>
            <person name="Kaur N."/>
            <person name="Singh N.K."/>
            <person name="Raghava G.P."/>
            <person name="Mayilraj S."/>
        </authorList>
    </citation>
    <scope>NUCLEOTIDE SEQUENCE [LARGE SCALE GENOMIC DNA]</scope>
    <source>
        <strain evidence="3 4">BKS 13-15</strain>
    </source>
</reference>
<dbReference type="GO" id="GO:0052621">
    <property type="term" value="F:diguanylate cyclase activity"/>
    <property type="evidence" value="ECO:0007669"/>
    <property type="project" value="TreeGrafter"/>
</dbReference>
<dbReference type="Pfam" id="PF00990">
    <property type="entry name" value="GGDEF"/>
    <property type="match status" value="1"/>
</dbReference>
<gene>
    <name evidence="3" type="ORF">H114_13066</name>
</gene>
<dbReference type="Proteomes" id="UP000011732">
    <property type="component" value="Unassembled WGS sequence"/>
</dbReference>
<dbReference type="InterPro" id="IPR029787">
    <property type="entry name" value="Nucleotide_cyclase"/>
</dbReference>
<dbReference type="RefSeq" id="WP_006132163.1">
    <property type="nucleotide sequence ID" value="NZ_AOHP01000054.1"/>
</dbReference>
<dbReference type="Gene3D" id="3.30.450.40">
    <property type="match status" value="1"/>
</dbReference>
<dbReference type="InterPro" id="IPR043128">
    <property type="entry name" value="Rev_trsase/Diguanyl_cyclase"/>
</dbReference>
<dbReference type="InterPro" id="IPR050469">
    <property type="entry name" value="Diguanylate_Cyclase"/>
</dbReference>
<dbReference type="Gene3D" id="3.30.70.270">
    <property type="match status" value="1"/>
</dbReference>
<feature type="compositionally biased region" description="Basic and acidic residues" evidence="1">
    <location>
        <begin position="352"/>
        <end position="373"/>
    </location>
</feature>
<dbReference type="EMBL" id="AOHP01000054">
    <property type="protein sequence ID" value="EMF28770.1"/>
    <property type="molecule type" value="Genomic_DNA"/>
</dbReference>
<comment type="caution">
    <text evidence="3">The sequence shown here is derived from an EMBL/GenBank/DDBJ whole genome shotgun (WGS) entry which is preliminary data.</text>
</comment>
<protein>
    <recommendedName>
        <fullName evidence="2">GGDEF domain-containing protein</fullName>
    </recommendedName>
</protein>
<evidence type="ECO:0000259" key="2">
    <source>
        <dbReference type="PROSITE" id="PS50887"/>
    </source>
</evidence>
<dbReference type="Pfam" id="PF01590">
    <property type="entry name" value="GAF"/>
    <property type="match status" value="1"/>
</dbReference>
<accession>M3DFN4</accession>
<evidence type="ECO:0000256" key="1">
    <source>
        <dbReference type="SAM" id="MobiDB-lite"/>
    </source>
</evidence>
<dbReference type="SUPFAM" id="SSF55073">
    <property type="entry name" value="Nucleotide cyclase"/>
    <property type="match status" value="1"/>
</dbReference>
<dbReference type="InterPro" id="IPR000160">
    <property type="entry name" value="GGDEF_dom"/>
</dbReference>
<keyword evidence="4" id="KW-1185">Reference proteome</keyword>
<feature type="region of interest" description="Disordered" evidence="1">
    <location>
        <begin position="345"/>
        <end position="383"/>
    </location>
</feature>
<dbReference type="CDD" id="cd01949">
    <property type="entry name" value="GGDEF"/>
    <property type="match status" value="1"/>
</dbReference>
<dbReference type="GO" id="GO:1902201">
    <property type="term" value="P:negative regulation of bacterial-type flagellum-dependent cell motility"/>
    <property type="evidence" value="ECO:0007669"/>
    <property type="project" value="TreeGrafter"/>
</dbReference>
<name>M3DFN4_STREZ</name>
<dbReference type="GO" id="GO:0005886">
    <property type="term" value="C:plasma membrane"/>
    <property type="evidence" value="ECO:0007669"/>
    <property type="project" value="TreeGrafter"/>
</dbReference>
<dbReference type="PROSITE" id="PS50887">
    <property type="entry name" value="GGDEF"/>
    <property type="match status" value="1"/>
</dbReference>
<dbReference type="PANTHER" id="PTHR45138:SF24">
    <property type="entry name" value="DIGUANYLATE CYCLASE DGCC-RELATED"/>
    <property type="match status" value="1"/>
</dbReference>
<dbReference type="GO" id="GO:0043709">
    <property type="term" value="P:cell adhesion involved in single-species biofilm formation"/>
    <property type="evidence" value="ECO:0007669"/>
    <property type="project" value="TreeGrafter"/>
</dbReference>
<dbReference type="AlphaFoldDB" id="M3DFN4"/>
<dbReference type="NCBIfam" id="TIGR00254">
    <property type="entry name" value="GGDEF"/>
    <property type="match status" value="1"/>
</dbReference>
<dbReference type="SUPFAM" id="SSF55781">
    <property type="entry name" value="GAF domain-like"/>
    <property type="match status" value="1"/>
</dbReference>
<dbReference type="InterPro" id="IPR003018">
    <property type="entry name" value="GAF"/>
</dbReference>
<evidence type="ECO:0000313" key="4">
    <source>
        <dbReference type="Proteomes" id="UP000011732"/>
    </source>
</evidence>
<dbReference type="FunFam" id="3.30.70.270:FF:000044">
    <property type="entry name" value="Diguanylate cyclase (GGDEF)-like protein"/>
    <property type="match status" value="1"/>
</dbReference>
<organism evidence="3 4">
    <name type="scientific">Streptomyces gancidicus BKS 13-15</name>
    <dbReference type="NCBI Taxonomy" id="1284664"/>
    <lineage>
        <taxon>Bacteria</taxon>
        <taxon>Bacillati</taxon>
        <taxon>Actinomycetota</taxon>
        <taxon>Actinomycetes</taxon>
        <taxon>Kitasatosporales</taxon>
        <taxon>Streptomycetaceae</taxon>
        <taxon>Streptomyces</taxon>
        <taxon>Streptomyces pseudogriseolus group</taxon>
    </lineage>
</organism>
<feature type="compositionally biased region" description="Basic residues" evidence="1">
    <location>
        <begin position="374"/>
        <end position="383"/>
    </location>
</feature>
<evidence type="ECO:0000313" key="3">
    <source>
        <dbReference type="EMBL" id="EMF28770.1"/>
    </source>
</evidence>
<dbReference type="PATRIC" id="fig|1284664.3.peg.2631"/>
<dbReference type="SMART" id="SM00267">
    <property type="entry name" value="GGDEF"/>
    <property type="match status" value="1"/>
</dbReference>
<dbReference type="PANTHER" id="PTHR45138">
    <property type="entry name" value="REGULATORY COMPONENTS OF SENSORY TRANSDUCTION SYSTEM"/>
    <property type="match status" value="1"/>
</dbReference>
<dbReference type="InterPro" id="IPR029016">
    <property type="entry name" value="GAF-like_dom_sf"/>
</dbReference>
<proteinExistence type="predicted"/>
<sequence>MGEESRLAAVVALAQGMAAAHSSREAWRAAAGGARRALGGSFAALSVWERELGRLRVLVNVGELAEGEEEFPEDESYPVHQFAEITEFLHERWAGGGEPDAWVETAQGPEEGRAGYCHQRVAALRRRGRGCCVVAPIVLHGRAWGELYVARPVGEPVFGPADADFATVLAAVVAAGIAQTERLEEARRLAFTDSLTGLANRRAVDARLDEAVELHRRDGAVVSLVVCDVNGLKRVNDTLGHSVGDRLLERFGSVLSLCGAMLPGALAARLGGDEFCLLAVGPSADEVVKAADEVCRRAVELDIGDGVACGVASTQDPIGPVRSARRLFRLADAAQYRAKAERAAHPVVAGREGPDDPVVRLADEPSREADGERRRFRGRHAPG</sequence>
<feature type="domain" description="GGDEF" evidence="2">
    <location>
        <begin position="220"/>
        <end position="352"/>
    </location>
</feature>